<evidence type="ECO:0000313" key="1">
    <source>
        <dbReference type="Proteomes" id="UP000887563"/>
    </source>
</evidence>
<sequence>MLLLGGGRYLIEALYLTDAHYKARFFSDPRVICAKGEFSYVAYTDTFCQSSLGNVTCYAYRSLGLESTENIIKTTTMSDVDLL</sequence>
<accession>A0A914MFK1</accession>
<dbReference type="Proteomes" id="UP000887563">
    <property type="component" value="Unplaced"/>
</dbReference>
<proteinExistence type="predicted"/>
<name>A0A914MFK1_MELIC</name>
<protein>
    <submittedName>
        <fullName evidence="2">Ground-like domain-containing protein</fullName>
    </submittedName>
</protein>
<dbReference type="WBParaSite" id="Minc3s01633g25241">
    <property type="protein sequence ID" value="Minc3s01633g25241"/>
    <property type="gene ID" value="Minc3s01633g25241"/>
</dbReference>
<reference evidence="2" key="1">
    <citation type="submission" date="2022-11" db="UniProtKB">
        <authorList>
            <consortium name="WormBaseParasite"/>
        </authorList>
    </citation>
    <scope>IDENTIFICATION</scope>
</reference>
<dbReference type="AlphaFoldDB" id="A0A914MFK1"/>
<keyword evidence="1" id="KW-1185">Reference proteome</keyword>
<organism evidence="1 2">
    <name type="scientific">Meloidogyne incognita</name>
    <name type="common">Southern root-knot nematode worm</name>
    <name type="synonym">Oxyuris incognita</name>
    <dbReference type="NCBI Taxonomy" id="6306"/>
    <lineage>
        <taxon>Eukaryota</taxon>
        <taxon>Metazoa</taxon>
        <taxon>Ecdysozoa</taxon>
        <taxon>Nematoda</taxon>
        <taxon>Chromadorea</taxon>
        <taxon>Rhabditida</taxon>
        <taxon>Tylenchina</taxon>
        <taxon>Tylenchomorpha</taxon>
        <taxon>Tylenchoidea</taxon>
        <taxon>Meloidogynidae</taxon>
        <taxon>Meloidogyninae</taxon>
        <taxon>Meloidogyne</taxon>
        <taxon>Meloidogyne incognita group</taxon>
    </lineage>
</organism>
<evidence type="ECO:0000313" key="2">
    <source>
        <dbReference type="WBParaSite" id="Minc3s01633g25241"/>
    </source>
</evidence>